<dbReference type="AlphaFoldDB" id="A0AAV0WMG4"/>
<dbReference type="PANTHER" id="PTHR22930">
    <property type="match status" value="1"/>
</dbReference>
<evidence type="ECO:0000256" key="5">
    <source>
        <dbReference type="ARBA" id="ARBA00022723"/>
    </source>
</evidence>
<protein>
    <recommendedName>
        <fullName evidence="8">DDE Tnp4 domain-containing protein</fullName>
    </recommendedName>
</protein>
<dbReference type="Proteomes" id="UP001160148">
    <property type="component" value="Unassembled WGS sequence"/>
</dbReference>
<evidence type="ECO:0000256" key="4">
    <source>
        <dbReference type="ARBA" id="ARBA00022722"/>
    </source>
</evidence>
<dbReference type="GO" id="GO:0016787">
    <property type="term" value="F:hydrolase activity"/>
    <property type="evidence" value="ECO:0007669"/>
    <property type="project" value="UniProtKB-KW"/>
</dbReference>
<comment type="subcellular location">
    <subcellularLocation>
        <location evidence="2">Nucleus</location>
    </subcellularLocation>
</comment>
<comment type="cofactor">
    <cofactor evidence="1">
        <name>a divalent metal cation</name>
        <dbReference type="ChEBI" id="CHEBI:60240"/>
    </cofactor>
</comment>
<dbReference type="Pfam" id="PF13359">
    <property type="entry name" value="DDE_Tnp_4"/>
    <property type="match status" value="1"/>
</dbReference>
<comment type="similarity">
    <text evidence="3">Belongs to the HARBI1 family.</text>
</comment>
<dbReference type="GO" id="GO:0046872">
    <property type="term" value="F:metal ion binding"/>
    <property type="evidence" value="ECO:0007669"/>
    <property type="project" value="UniProtKB-KW"/>
</dbReference>
<gene>
    <name evidence="9" type="ORF">MEUPH1_LOCUS12850</name>
</gene>
<sequence length="284" mass="32919">MNMNEPKKAAILYFLSSSDDEDEDANLKNPNFFLKRFLTQLQFVLQRLIFYHIYSFLQTNVVYVMYRNISGIPGVIGCIDGTSIPIRTPAHKIKSTYTNRHDTPSITLQGVCDYKKRFVDVFTGAPGKIHDSRVFALSDLSKTLPIKCDKKFHLIGDGAYSLREWLLIPYKDYGRLTETQRYFNKRFCATRVLIENSFGLLKSRFRQLLQLDIHSVDKITKFIVSSCVLHNLCIDMNDHIIPEDVDEDDLSVVEEPDNIMDSEMILKRNGERKREAIQNSLQFM</sequence>
<evidence type="ECO:0000313" key="10">
    <source>
        <dbReference type="Proteomes" id="UP001160148"/>
    </source>
</evidence>
<name>A0AAV0WMG4_9HEMI</name>
<evidence type="ECO:0000256" key="7">
    <source>
        <dbReference type="ARBA" id="ARBA00023242"/>
    </source>
</evidence>
<keyword evidence="5" id="KW-0479">Metal-binding</keyword>
<dbReference type="GO" id="GO:0005634">
    <property type="term" value="C:nucleus"/>
    <property type="evidence" value="ECO:0007669"/>
    <property type="project" value="UniProtKB-SubCell"/>
</dbReference>
<evidence type="ECO:0000256" key="2">
    <source>
        <dbReference type="ARBA" id="ARBA00004123"/>
    </source>
</evidence>
<reference evidence="9 10" key="1">
    <citation type="submission" date="2023-01" db="EMBL/GenBank/DDBJ databases">
        <authorList>
            <person name="Whitehead M."/>
        </authorList>
    </citation>
    <scope>NUCLEOTIDE SEQUENCE [LARGE SCALE GENOMIC DNA]</scope>
</reference>
<organism evidence="9 10">
    <name type="scientific">Macrosiphum euphorbiae</name>
    <name type="common">potato aphid</name>
    <dbReference type="NCBI Taxonomy" id="13131"/>
    <lineage>
        <taxon>Eukaryota</taxon>
        <taxon>Metazoa</taxon>
        <taxon>Ecdysozoa</taxon>
        <taxon>Arthropoda</taxon>
        <taxon>Hexapoda</taxon>
        <taxon>Insecta</taxon>
        <taxon>Pterygota</taxon>
        <taxon>Neoptera</taxon>
        <taxon>Paraneoptera</taxon>
        <taxon>Hemiptera</taxon>
        <taxon>Sternorrhyncha</taxon>
        <taxon>Aphidomorpha</taxon>
        <taxon>Aphidoidea</taxon>
        <taxon>Aphididae</taxon>
        <taxon>Macrosiphini</taxon>
        <taxon>Macrosiphum</taxon>
    </lineage>
</organism>
<dbReference type="GO" id="GO:0004518">
    <property type="term" value="F:nuclease activity"/>
    <property type="evidence" value="ECO:0007669"/>
    <property type="project" value="UniProtKB-KW"/>
</dbReference>
<proteinExistence type="inferred from homology"/>
<comment type="caution">
    <text evidence="9">The sequence shown here is derived from an EMBL/GenBank/DDBJ whole genome shotgun (WGS) entry which is preliminary data.</text>
</comment>
<dbReference type="PANTHER" id="PTHR22930:SF85">
    <property type="entry name" value="GH03217P-RELATED"/>
    <property type="match status" value="1"/>
</dbReference>
<dbReference type="EMBL" id="CARXXK010000002">
    <property type="protein sequence ID" value="CAI6357199.1"/>
    <property type="molecule type" value="Genomic_DNA"/>
</dbReference>
<evidence type="ECO:0000313" key="9">
    <source>
        <dbReference type="EMBL" id="CAI6357199.1"/>
    </source>
</evidence>
<feature type="domain" description="DDE Tnp4" evidence="8">
    <location>
        <begin position="79"/>
        <end position="231"/>
    </location>
</feature>
<evidence type="ECO:0000256" key="3">
    <source>
        <dbReference type="ARBA" id="ARBA00006958"/>
    </source>
</evidence>
<dbReference type="InterPro" id="IPR027806">
    <property type="entry name" value="HARBI1_dom"/>
</dbReference>
<dbReference type="InterPro" id="IPR045249">
    <property type="entry name" value="HARBI1-like"/>
</dbReference>
<keyword evidence="4" id="KW-0540">Nuclease</keyword>
<keyword evidence="6" id="KW-0378">Hydrolase</keyword>
<keyword evidence="10" id="KW-1185">Reference proteome</keyword>
<keyword evidence="7" id="KW-0539">Nucleus</keyword>
<evidence type="ECO:0000256" key="6">
    <source>
        <dbReference type="ARBA" id="ARBA00022801"/>
    </source>
</evidence>
<accession>A0AAV0WMG4</accession>
<evidence type="ECO:0000256" key="1">
    <source>
        <dbReference type="ARBA" id="ARBA00001968"/>
    </source>
</evidence>
<evidence type="ECO:0000259" key="8">
    <source>
        <dbReference type="Pfam" id="PF13359"/>
    </source>
</evidence>